<feature type="compositionally biased region" description="Polar residues" evidence="2">
    <location>
        <begin position="542"/>
        <end position="553"/>
    </location>
</feature>
<dbReference type="InterPro" id="IPR000357">
    <property type="entry name" value="HEAT"/>
</dbReference>
<keyword evidence="1" id="KW-0677">Repeat</keyword>
<dbReference type="InterPro" id="IPR016024">
    <property type="entry name" value="ARM-type_fold"/>
</dbReference>
<dbReference type="EMBL" id="JABANP010000008">
    <property type="protein sequence ID" value="KAF4696712.1"/>
    <property type="molecule type" value="Genomic_DNA"/>
</dbReference>
<evidence type="ECO:0000313" key="4">
    <source>
        <dbReference type="Proteomes" id="UP000541610"/>
    </source>
</evidence>
<sequence>MGSAATHRLMQCLALTSIVDSVGMILSSDHESAATGFAEDRQSMATVARPHASVPDLIKELGSSARLTREKAADQLAGILTSMKKDVDSGNTSEEPALRALENTLIDLVVCPPPESVWESAQSALLVMAKVERQCGGFNLLGSDEISTRVAEAVFTGLKDTEYRVRLAVGDLLEAQSQREGRAVWLRMKDFLLNDIEDHRVRIVAADDNNAAHRDGHRPAALGHHDTEGWSSLETSMRAVQKIVLGCGQQFRGEGGSLDKELLDTLRLSSAHLNRFVREYSFLALADLITVAGRQGLEADGWAEFKDMVSWVTRGLKDNWSQVRAVVTKVDTFTDLSIRDRLTTLPNFASMAVAVYLNRQALLHSRFLDRLMYPFRHYVAEGSALMGGSWILVENMPLVLDVLTEAMNAPNHAVREASCHCVREIGSRVLPAVVETSKAEDCEATMRRLVGLLNEATQDESWPVRDTAAQAIGELYSTASLQAKTGSPNKSSGSRCFDTTKHGEEAEGALSTAVESFAATLENLMQISSPSSGDISEAAHEQSPNSESFSHYTPSGPFSVPAKKVSHEDYVPPDEVSNQTMYSCGSLAPKTHLGHLKKKSPGGGCMNCSSGDEDRYAVAWERSDGAVDLLASACLLRSDPSDLLDAFMPTLEGIFKLSHFKHNVNLKRTICERFMEVIRARPEIRPRLGGIRKQCLELLQDSASNEENLRTARLCFEDFVRVAMFAKFPLLRAAVEGSATTAAAAAASSRVLHPVDSLFKAAAALQRRAPEVPAQKELADLAVSAERALESDPRRFVDISHCVAGIVPQSMLADYRKAFSSSVVNPFLKSENSSLIGLADEQALAVFLVASDLGILRGSDNIEVTAALSKRVEKVLPTADFQLLLSSLGPVKRVDAALARRIAQELLSRASVLDSLQLASLAISLSSESEETRHKLLAEIDLRLQTGDGLSERDLVDLVIASLRLDPSKADERRAAAAKHLIGFLSRHIEEDHDELTIDKLQWAADAATLLGVCDDAALAEMLAESGRRVITADCVMSPMLVDLAVSVSQGIAVSAPSSSPVFTAWMQHLCATVITSEVDLRLVLRLGHGLQDLQQEHLQWGLTWDFIAQTLLGRQVDNGQISEVLSLLAFASDRVCTEMPQDGLQALAARITSPEFTTTTNVHSLALIALNCVKLLQDPESFLVDAYGRAVGKARLGTEGASPPPSFRELHDAAAVALLQTKIPFTQQQCHIILVTRSLMNDMEESSPAFTALVGKILLSAVSTNPPSRDSETTIRLLKGLRAGPEVEKVLVDSGLIAAQQEREGPLSPEGKGRDGAEARMKAAFKKAVAAGSAARGSIDLSNVKLPDPNESWWQTVRRRWSWFFGS</sequence>
<dbReference type="OrthoDB" id="441602at2759"/>
<protein>
    <submittedName>
        <fullName evidence="3">Uncharacterized protein</fullName>
    </submittedName>
</protein>
<accession>A0A7J6PL50</accession>
<dbReference type="Pfam" id="PF02985">
    <property type="entry name" value="HEAT"/>
    <property type="match status" value="1"/>
</dbReference>
<dbReference type="SUPFAM" id="SSF48371">
    <property type="entry name" value="ARM repeat"/>
    <property type="match status" value="1"/>
</dbReference>
<dbReference type="InterPro" id="IPR011989">
    <property type="entry name" value="ARM-like"/>
</dbReference>
<proteinExistence type="predicted"/>
<name>A0A7J6PL50_PEROL</name>
<reference evidence="3 4" key="1">
    <citation type="submission" date="2020-04" db="EMBL/GenBank/DDBJ databases">
        <title>Perkinsus olseni comparative genomics.</title>
        <authorList>
            <person name="Bogema D.R."/>
        </authorList>
    </citation>
    <scope>NUCLEOTIDE SEQUENCE [LARGE SCALE GENOMIC DNA]</scope>
    <source>
        <strain evidence="3">00978-12</strain>
    </source>
</reference>
<dbReference type="Gene3D" id="1.25.10.10">
    <property type="entry name" value="Leucine-rich Repeat Variant"/>
    <property type="match status" value="1"/>
</dbReference>
<organism evidence="3 4">
    <name type="scientific">Perkinsus olseni</name>
    <name type="common">Perkinsus atlanticus</name>
    <dbReference type="NCBI Taxonomy" id="32597"/>
    <lineage>
        <taxon>Eukaryota</taxon>
        <taxon>Sar</taxon>
        <taxon>Alveolata</taxon>
        <taxon>Perkinsozoa</taxon>
        <taxon>Perkinsea</taxon>
        <taxon>Perkinsida</taxon>
        <taxon>Perkinsidae</taxon>
        <taxon>Perkinsus</taxon>
    </lineage>
</organism>
<evidence type="ECO:0000256" key="1">
    <source>
        <dbReference type="ARBA" id="ARBA00022737"/>
    </source>
</evidence>
<feature type="region of interest" description="Disordered" evidence="2">
    <location>
        <begin position="528"/>
        <end position="555"/>
    </location>
</feature>
<gene>
    <name evidence="3" type="ORF">FOZ60_015613</name>
</gene>
<evidence type="ECO:0000313" key="3">
    <source>
        <dbReference type="EMBL" id="KAF4696712.1"/>
    </source>
</evidence>
<evidence type="ECO:0000256" key="2">
    <source>
        <dbReference type="SAM" id="MobiDB-lite"/>
    </source>
</evidence>
<dbReference type="Proteomes" id="UP000541610">
    <property type="component" value="Unassembled WGS sequence"/>
</dbReference>
<comment type="caution">
    <text evidence="3">The sequence shown here is derived from an EMBL/GenBank/DDBJ whole genome shotgun (WGS) entry which is preliminary data.</text>
</comment>